<dbReference type="PANTHER" id="PTHR23502:SF22">
    <property type="entry name" value="MAJOR FACILITATOR SUPERFAMILY (MFS) PROFILE DOMAIN-CONTAINING PROTEIN"/>
    <property type="match status" value="1"/>
</dbReference>
<dbReference type="Pfam" id="PF07690">
    <property type="entry name" value="MFS_1"/>
    <property type="match status" value="1"/>
</dbReference>
<feature type="transmembrane region" description="Helical" evidence="5">
    <location>
        <begin position="398"/>
        <end position="419"/>
    </location>
</feature>
<feature type="transmembrane region" description="Helical" evidence="5">
    <location>
        <begin position="78"/>
        <end position="101"/>
    </location>
</feature>
<evidence type="ECO:0000256" key="4">
    <source>
        <dbReference type="ARBA" id="ARBA00023136"/>
    </source>
</evidence>
<accession>A0A6G1KME2</accession>
<sequence>MTSEKPEVSQADDTLAHIYEQEIGHETDIVLLDAGAAHLEKGQIGTLKLADDGHTVLIPQPTADPNDPLNWSWMRKHLVLAVISSTAFLGDYGSGSGIPLIVLQGQEWGLSPTKVNESGNLNVLMLGIGGLIWIVVSSWWGRAPVMFWSTLSGTLFTLACAVTNSFPVFYGFRAMMGLTLTAYQVVGLAVVKDVFYFHEHARKIGIWVAIFILSPYLGPFFANFIIAGTGDWRAVMWLVTGVGFADLVAIVLIADETYYERSIPVERQPIRPQTFAGRMSRIVGIWQIKHHAGYFKTCGQCCNRLASTLLKPIMIPTMIYYAMSFMWAVGINITSTILLETPIAEGGYGFGPKAVGFLYFTPLVAVTLGEAFGHFFNDFITNRYVQNHNGLFKPEARLLTNYIAAAFMIPGLIIVGQTLEKHLSYVGIIFGWGMYVFGVMLATVAITAYALDSYGAASSEVSGLLNFARVISGFSVGYFQMSWGIKSGFGLSFGIQAIIVAAATGIIALLQVYGDGMRAKGGPVT</sequence>
<feature type="transmembrane region" description="Helical" evidence="5">
    <location>
        <begin position="463"/>
        <end position="483"/>
    </location>
</feature>
<dbReference type="GO" id="GO:0005886">
    <property type="term" value="C:plasma membrane"/>
    <property type="evidence" value="ECO:0007669"/>
    <property type="project" value="TreeGrafter"/>
</dbReference>
<dbReference type="InterPro" id="IPR036259">
    <property type="entry name" value="MFS_trans_sf"/>
</dbReference>
<dbReference type="PROSITE" id="PS50850">
    <property type="entry name" value="MFS"/>
    <property type="match status" value="1"/>
</dbReference>
<feature type="transmembrane region" description="Helical" evidence="5">
    <location>
        <begin position="204"/>
        <end position="228"/>
    </location>
</feature>
<evidence type="ECO:0000313" key="7">
    <source>
        <dbReference type="EMBL" id="KAF2713803.1"/>
    </source>
</evidence>
<name>A0A6G1KME2_9PLEO</name>
<dbReference type="PANTHER" id="PTHR23502">
    <property type="entry name" value="MAJOR FACILITATOR SUPERFAMILY"/>
    <property type="match status" value="1"/>
</dbReference>
<feature type="transmembrane region" description="Helical" evidence="5">
    <location>
        <begin position="359"/>
        <end position="377"/>
    </location>
</feature>
<dbReference type="Gene3D" id="1.20.1250.20">
    <property type="entry name" value="MFS general substrate transporter like domains"/>
    <property type="match status" value="1"/>
</dbReference>
<evidence type="ECO:0000256" key="3">
    <source>
        <dbReference type="ARBA" id="ARBA00022989"/>
    </source>
</evidence>
<dbReference type="EMBL" id="MU005765">
    <property type="protein sequence ID" value="KAF2713803.1"/>
    <property type="molecule type" value="Genomic_DNA"/>
</dbReference>
<evidence type="ECO:0000256" key="5">
    <source>
        <dbReference type="SAM" id="Phobius"/>
    </source>
</evidence>
<protein>
    <submittedName>
        <fullName evidence="7">MFS general substrate transporter</fullName>
    </submittedName>
</protein>
<evidence type="ECO:0000313" key="8">
    <source>
        <dbReference type="Proteomes" id="UP000799428"/>
    </source>
</evidence>
<evidence type="ECO:0000256" key="1">
    <source>
        <dbReference type="ARBA" id="ARBA00004141"/>
    </source>
</evidence>
<dbReference type="SUPFAM" id="SSF103473">
    <property type="entry name" value="MFS general substrate transporter"/>
    <property type="match status" value="1"/>
</dbReference>
<dbReference type="GO" id="GO:0022857">
    <property type="term" value="F:transmembrane transporter activity"/>
    <property type="evidence" value="ECO:0007669"/>
    <property type="project" value="InterPro"/>
</dbReference>
<evidence type="ECO:0000256" key="2">
    <source>
        <dbReference type="ARBA" id="ARBA00022692"/>
    </source>
</evidence>
<keyword evidence="3 5" id="KW-1133">Transmembrane helix</keyword>
<dbReference type="Proteomes" id="UP000799428">
    <property type="component" value="Unassembled WGS sequence"/>
</dbReference>
<dbReference type="OrthoDB" id="2533084at2759"/>
<dbReference type="InterPro" id="IPR011701">
    <property type="entry name" value="MFS"/>
</dbReference>
<feature type="transmembrane region" description="Helical" evidence="5">
    <location>
        <begin position="176"/>
        <end position="197"/>
    </location>
</feature>
<feature type="transmembrane region" description="Helical" evidence="5">
    <location>
        <begin position="489"/>
        <end position="510"/>
    </location>
</feature>
<dbReference type="InterPro" id="IPR020846">
    <property type="entry name" value="MFS_dom"/>
</dbReference>
<feature type="transmembrane region" description="Helical" evidence="5">
    <location>
        <begin position="121"/>
        <end position="140"/>
    </location>
</feature>
<feature type="transmembrane region" description="Helical" evidence="5">
    <location>
        <begin position="425"/>
        <end position="451"/>
    </location>
</feature>
<feature type="domain" description="Major facilitator superfamily (MFS) profile" evidence="6">
    <location>
        <begin position="79"/>
        <end position="520"/>
    </location>
</feature>
<comment type="subcellular location">
    <subcellularLocation>
        <location evidence="1">Membrane</location>
        <topology evidence="1">Multi-pass membrane protein</topology>
    </subcellularLocation>
</comment>
<organism evidence="7 8">
    <name type="scientific">Pleomassaria siparia CBS 279.74</name>
    <dbReference type="NCBI Taxonomy" id="1314801"/>
    <lineage>
        <taxon>Eukaryota</taxon>
        <taxon>Fungi</taxon>
        <taxon>Dikarya</taxon>
        <taxon>Ascomycota</taxon>
        <taxon>Pezizomycotina</taxon>
        <taxon>Dothideomycetes</taxon>
        <taxon>Pleosporomycetidae</taxon>
        <taxon>Pleosporales</taxon>
        <taxon>Pleomassariaceae</taxon>
        <taxon>Pleomassaria</taxon>
    </lineage>
</organism>
<reference evidence="7" key="1">
    <citation type="journal article" date="2020" name="Stud. Mycol.">
        <title>101 Dothideomycetes genomes: a test case for predicting lifestyles and emergence of pathogens.</title>
        <authorList>
            <person name="Haridas S."/>
            <person name="Albert R."/>
            <person name="Binder M."/>
            <person name="Bloem J."/>
            <person name="Labutti K."/>
            <person name="Salamov A."/>
            <person name="Andreopoulos B."/>
            <person name="Baker S."/>
            <person name="Barry K."/>
            <person name="Bills G."/>
            <person name="Bluhm B."/>
            <person name="Cannon C."/>
            <person name="Castanera R."/>
            <person name="Culley D."/>
            <person name="Daum C."/>
            <person name="Ezra D."/>
            <person name="Gonzalez J."/>
            <person name="Henrissat B."/>
            <person name="Kuo A."/>
            <person name="Liang C."/>
            <person name="Lipzen A."/>
            <person name="Lutzoni F."/>
            <person name="Magnuson J."/>
            <person name="Mondo S."/>
            <person name="Nolan M."/>
            <person name="Ohm R."/>
            <person name="Pangilinan J."/>
            <person name="Park H.-J."/>
            <person name="Ramirez L."/>
            <person name="Alfaro M."/>
            <person name="Sun H."/>
            <person name="Tritt A."/>
            <person name="Yoshinaga Y."/>
            <person name="Zwiers L.-H."/>
            <person name="Turgeon B."/>
            <person name="Goodwin S."/>
            <person name="Spatafora J."/>
            <person name="Crous P."/>
            <person name="Grigoriev I."/>
        </authorList>
    </citation>
    <scope>NUCLEOTIDE SEQUENCE</scope>
    <source>
        <strain evidence="7">CBS 279.74</strain>
    </source>
</reference>
<feature type="transmembrane region" description="Helical" evidence="5">
    <location>
        <begin position="234"/>
        <end position="254"/>
    </location>
</feature>
<dbReference type="AlphaFoldDB" id="A0A6G1KME2"/>
<feature type="transmembrane region" description="Helical" evidence="5">
    <location>
        <begin position="147"/>
        <end position="170"/>
    </location>
</feature>
<keyword evidence="4 5" id="KW-0472">Membrane</keyword>
<keyword evidence="2 5" id="KW-0812">Transmembrane</keyword>
<gene>
    <name evidence="7" type="ORF">K504DRAFT_498592</name>
</gene>
<evidence type="ECO:0000259" key="6">
    <source>
        <dbReference type="PROSITE" id="PS50850"/>
    </source>
</evidence>
<keyword evidence="8" id="KW-1185">Reference proteome</keyword>
<feature type="transmembrane region" description="Helical" evidence="5">
    <location>
        <begin position="319"/>
        <end position="339"/>
    </location>
</feature>
<proteinExistence type="predicted"/>